<keyword evidence="7" id="KW-1185">Reference proteome</keyword>
<comment type="similarity">
    <text evidence="2 3">Belongs to the small heat shock protein (HSP20) family.</text>
</comment>
<name>A0ABR3GWQ4_9PEZI</name>
<evidence type="ECO:0000256" key="4">
    <source>
        <dbReference type="SAM" id="MobiDB-lite"/>
    </source>
</evidence>
<dbReference type="PROSITE" id="PS01031">
    <property type="entry name" value="SHSP"/>
    <property type="match status" value="1"/>
</dbReference>
<dbReference type="CDD" id="cd06464">
    <property type="entry name" value="ACD_sHsps-like"/>
    <property type="match status" value="1"/>
</dbReference>
<evidence type="ECO:0000256" key="1">
    <source>
        <dbReference type="ARBA" id="ARBA00023016"/>
    </source>
</evidence>
<sequence>MSSAQWNAAVPSFSSPGESNLASITPGALAALLGSQNGGCRRENSGGWRSNVGSNEFSPPVDVFDTPTSYAVHVSLPGARREDIGVNYDEDKSEIQISGVVLRGGDEEFLKTLIISERNAGLFEKKVRLGDQTHPPVVDAHKITAKLENGVLEVIIPKREKGVNDYGNKKVQVS</sequence>
<protein>
    <recommendedName>
        <fullName evidence="5">SHSP domain-containing protein</fullName>
    </recommendedName>
</protein>
<dbReference type="SUPFAM" id="SSF49764">
    <property type="entry name" value="HSP20-like chaperones"/>
    <property type="match status" value="1"/>
</dbReference>
<evidence type="ECO:0000313" key="6">
    <source>
        <dbReference type="EMBL" id="KAL0640137.1"/>
    </source>
</evidence>
<proteinExistence type="inferred from homology"/>
<evidence type="ECO:0000259" key="5">
    <source>
        <dbReference type="PROSITE" id="PS01031"/>
    </source>
</evidence>
<dbReference type="InterPro" id="IPR031107">
    <property type="entry name" value="Small_HSP"/>
</dbReference>
<accession>A0ABR3GWQ4</accession>
<dbReference type="Gene3D" id="2.60.40.790">
    <property type="match status" value="1"/>
</dbReference>
<organism evidence="6 7">
    <name type="scientific">Discina gigas</name>
    <dbReference type="NCBI Taxonomy" id="1032678"/>
    <lineage>
        <taxon>Eukaryota</taxon>
        <taxon>Fungi</taxon>
        <taxon>Dikarya</taxon>
        <taxon>Ascomycota</taxon>
        <taxon>Pezizomycotina</taxon>
        <taxon>Pezizomycetes</taxon>
        <taxon>Pezizales</taxon>
        <taxon>Discinaceae</taxon>
        <taxon>Discina</taxon>
    </lineage>
</organism>
<evidence type="ECO:0000313" key="7">
    <source>
        <dbReference type="Proteomes" id="UP001447188"/>
    </source>
</evidence>
<keyword evidence="1" id="KW-0346">Stress response</keyword>
<dbReference type="InterPro" id="IPR008978">
    <property type="entry name" value="HSP20-like_chaperone"/>
</dbReference>
<feature type="domain" description="SHSP" evidence="5">
    <location>
        <begin position="52"/>
        <end position="174"/>
    </location>
</feature>
<gene>
    <name evidence="6" type="ORF">Q9L58_000695</name>
</gene>
<dbReference type="PANTHER" id="PTHR11527">
    <property type="entry name" value="HEAT-SHOCK PROTEIN 20 FAMILY MEMBER"/>
    <property type="match status" value="1"/>
</dbReference>
<dbReference type="EMBL" id="JBBBZM010000005">
    <property type="protein sequence ID" value="KAL0640137.1"/>
    <property type="molecule type" value="Genomic_DNA"/>
</dbReference>
<reference evidence="6 7" key="1">
    <citation type="submission" date="2024-02" db="EMBL/GenBank/DDBJ databases">
        <title>Discinaceae phylogenomics.</title>
        <authorList>
            <person name="Dirks A.C."/>
            <person name="James T.Y."/>
        </authorList>
    </citation>
    <scope>NUCLEOTIDE SEQUENCE [LARGE SCALE GENOMIC DNA]</scope>
    <source>
        <strain evidence="6 7">ACD0624</strain>
    </source>
</reference>
<feature type="region of interest" description="Disordered" evidence="4">
    <location>
        <begin position="1"/>
        <end position="20"/>
    </location>
</feature>
<dbReference type="InterPro" id="IPR002068">
    <property type="entry name" value="A-crystallin/Hsp20_dom"/>
</dbReference>
<evidence type="ECO:0000256" key="3">
    <source>
        <dbReference type="RuleBase" id="RU003616"/>
    </source>
</evidence>
<dbReference type="Pfam" id="PF00011">
    <property type="entry name" value="HSP20"/>
    <property type="match status" value="1"/>
</dbReference>
<comment type="caution">
    <text evidence="6">The sequence shown here is derived from an EMBL/GenBank/DDBJ whole genome shotgun (WGS) entry which is preliminary data.</text>
</comment>
<dbReference type="Proteomes" id="UP001447188">
    <property type="component" value="Unassembled WGS sequence"/>
</dbReference>
<evidence type="ECO:0000256" key="2">
    <source>
        <dbReference type="PROSITE-ProRule" id="PRU00285"/>
    </source>
</evidence>